<sequence>MTQRITPKVQSLHEKEVIRVMKIIRETECLHHLDLNNIIGIWNRTPTVCLPLMT</sequence>
<dbReference type="AlphaFoldDB" id="A0A0A8ZS52"/>
<organism evidence="1">
    <name type="scientific">Arundo donax</name>
    <name type="common">Giant reed</name>
    <name type="synonym">Donax arundinaceus</name>
    <dbReference type="NCBI Taxonomy" id="35708"/>
    <lineage>
        <taxon>Eukaryota</taxon>
        <taxon>Viridiplantae</taxon>
        <taxon>Streptophyta</taxon>
        <taxon>Embryophyta</taxon>
        <taxon>Tracheophyta</taxon>
        <taxon>Spermatophyta</taxon>
        <taxon>Magnoliopsida</taxon>
        <taxon>Liliopsida</taxon>
        <taxon>Poales</taxon>
        <taxon>Poaceae</taxon>
        <taxon>PACMAD clade</taxon>
        <taxon>Arundinoideae</taxon>
        <taxon>Arundineae</taxon>
        <taxon>Arundo</taxon>
    </lineage>
</organism>
<evidence type="ECO:0000313" key="1">
    <source>
        <dbReference type="EMBL" id="JAD37642.1"/>
    </source>
</evidence>
<reference evidence="1" key="1">
    <citation type="submission" date="2014-09" db="EMBL/GenBank/DDBJ databases">
        <authorList>
            <person name="Magalhaes I.L.F."/>
            <person name="Oliveira U."/>
            <person name="Santos F.R."/>
            <person name="Vidigal T.H.D.A."/>
            <person name="Brescovit A.D."/>
            <person name="Santos A.J."/>
        </authorList>
    </citation>
    <scope>NUCLEOTIDE SEQUENCE</scope>
    <source>
        <tissue evidence="1">Shoot tissue taken approximately 20 cm above the soil surface</tissue>
    </source>
</reference>
<accession>A0A0A8ZS52</accession>
<name>A0A0A8ZS52_ARUDO</name>
<reference evidence="1" key="2">
    <citation type="journal article" date="2015" name="Data Brief">
        <title>Shoot transcriptome of the giant reed, Arundo donax.</title>
        <authorList>
            <person name="Barrero R.A."/>
            <person name="Guerrero F.D."/>
            <person name="Moolhuijzen P."/>
            <person name="Goolsby J.A."/>
            <person name="Tidwell J."/>
            <person name="Bellgard S.E."/>
            <person name="Bellgard M.I."/>
        </authorList>
    </citation>
    <scope>NUCLEOTIDE SEQUENCE</scope>
    <source>
        <tissue evidence="1">Shoot tissue taken approximately 20 cm above the soil surface</tissue>
    </source>
</reference>
<protein>
    <submittedName>
        <fullName evidence="1">Uncharacterized protein</fullName>
    </submittedName>
</protein>
<proteinExistence type="predicted"/>
<dbReference type="EMBL" id="GBRH01260253">
    <property type="protein sequence ID" value="JAD37642.1"/>
    <property type="molecule type" value="Transcribed_RNA"/>
</dbReference>